<dbReference type="PANTHER" id="PTHR24148">
    <property type="entry name" value="ANKYRIN REPEAT DOMAIN-CONTAINING PROTEIN 39 HOMOLOG-RELATED"/>
    <property type="match status" value="1"/>
</dbReference>
<dbReference type="PANTHER" id="PTHR24148:SF78">
    <property type="entry name" value="HETEROKARYON INCOMPATIBILITY DOMAIN-CONTAINING PROTEIN"/>
    <property type="match status" value="1"/>
</dbReference>
<keyword evidence="3" id="KW-1185">Reference proteome</keyword>
<organism evidence="2 3">
    <name type="scientific">Cudoniella acicularis</name>
    <dbReference type="NCBI Taxonomy" id="354080"/>
    <lineage>
        <taxon>Eukaryota</taxon>
        <taxon>Fungi</taxon>
        <taxon>Dikarya</taxon>
        <taxon>Ascomycota</taxon>
        <taxon>Pezizomycotina</taxon>
        <taxon>Leotiomycetes</taxon>
        <taxon>Helotiales</taxon>
        <taxon>Tricladiaceae</taxon>
        <taxon>Cudoniella</taxon>
    </lineage>
</organism>
<proteinExistence type="predicted"/>
<dbReference type="InterPro" id="IPR010730">
    <property type="entry name" value="HET"/>
</dbReference>
<accession>A0A8H4VT48</accession>
<dbReference type="AlphaFoldDB" id="A0A8H4VT48"/>
<evidence type="ECO:0000259" key="1">
    <source>
        <dbReference type="Pfam" id="PF06985"/>
    </source>
</evidence>
<dbReference type="InterPro" id="IPR052895">
    <property type="entry name" value="HetReg/Transcr_Mod"/>
</dbReference>
<feature type="domain" description="Heterokaryon incompatibility" evidence="1">
    <location>
        <begin position="52"/>
        <end position="216"/>
    </location>
</feature>
<gene>
    <name evidence="2" type="ORF">G7Y89_g14534</name>
</gene>
<evidence type="ECO:0000313" key="2">
    <source>
        <dbReference type="EMBL" id="KAF4621538.1"/>
    </source>
</evidence>
<evidence type="ECO:0000313" key="3">
    <source>
        <dbReference type="Proteomes" id="UP000566819"/>
    </source>
</evidence>
<comment type="caution">
    <text evidence="2">The sequence shown here is derived from an EMBL/GenBank/DDBJ whole genome shotgun (WGS) entry which is preliminary data.</text>
</comment>
<dbReference type="Pfam" id="PF06985">
    <property type="entry name" value="HET"/>
    <property type="match status" value="1"/>
</dbReference>
<dbReference type="Proteomes" id="UP000566819">
    <property type="component" value="Unassembled WGS sequence"/>
</dbReference>
<dbReference type="EMBL" id="JAAMPI010001952">
    <property type="protein sequence ID" value="KAF4621538.1"/>
    <property type="molecule type" value="Genomic_DNA"/>
</dbReference>
<sequence length="403" mass="46026">MALFQYDRFELDSLDRTQPIIRLVRFIRGNGVEIHCEIFQAWLSQPEDIIPYEALSYTWGRNQKTDDILVNGNKLGITKNLYLALRYLRLEDEDRILWVDGICINQGNDQEKGHQVQQMGNIYRQAERVLIWLGPATSGTNVFMESMMKLEKESLNSPKNSWSVSGQVLSQRCLDTWSSIKPELRSIHSNLELRQRHGLEAIFERPWFRRVWILQEVANARAAIVICGVKSVSAQIFALGPSLTGLTPDAHCQSILDIMPGKPREKFWWSKKRDLHTLLSKFRKSSASDPRDNIYALLGLSSDAYDSDLLQPDYSKSMRDVMNDTASFLLQVPELGKTDFISYWTVATIPLFLEDMQSLYGAALNWAHTTGNESIPMRLLARGDVDANSRDKNGETPLLRAAR</sequence>
<reference evidence="2 3" key="1">
    <citation type="submission" date="2020-03" db="EMBL/GenBank/DDBJ databases">
        <title>Draft Genome Sequence of Cudoniella acicularis.</title>
        <authorList>
            <person name="Buettner E."/>
            <person name="Kellner H."/>
        </authorList>
    </citation>
    <scope>NUCLEOTIDE SEQUENCE [LARGE SCALE GENOMIC DNA]</scope>
    <source>
        <strain evidence="2 3">DSM 108380</strain>
    </source>
</reference>
<name>A0A8H4VT48_9HELO</name>
<protein>
    <recommendedName>
        <fullName evidence="1">Heterokaryon incompatibility domain-containing protein</fullName>
    </recommendedName>
</protein>
<dbReference type="OrthoDB" id="194358at2759"/>